<keyword evidence="3" id="KW-1185">Reference proteome</keyword>
<comment type="caution">
    <text evidence="2">The sequence shown here is derived from an EMBL/GenBank/DDBJ whole genome shotgun (WGS) entry which is preliminary data.</text>
</comment>
<dbReference type="EMBL" id="JAQQPM010000002">
    <property type="protein sequence ID" value="KAK2068662.1"/>
    <property type="molecule type" value="Genomic_DNA"/>
</dbReference>
<feature type="region of interest" description="Disordered" evidence="1">
    <location>
        <begin position="59"/>
        <end position="94"/>
    </location>
</feature>
<protein>
    <submittedName>
        <fullName evidence="2">Uncharacterized protein</fullName>
    </submittedName>
</protein>
<feature type="compositionally biased region" description="Polar residues" evidence="1">
    <location>
        <begin position="114"/>
        <end position="125"/>
    </location>
</feature>
<evidence type="ECO:0000256" key="1">
    <source>
        <dbReference type="SAM" id="MobiDB-lite"/>
    </source>
</evidence>
<dbReference type="Proteomes" id="UP001217918">
    <property type="component" value="Unassembled WGS sequence"/>
</dbReference>
<name>A0AAD9I1J5_9PEZI</name>
<feature type="compositionally biased region" description="Polar residues" evidence="1">
    <location>
        <begin position="70"/>
        <end position="84"/>
    </location>
</feature>
<dbReference type="AlphaFoldDB" id="A0AAD9I1J5"/>
<proteinExistence type="predicted"/>
<accession>A0AAD9I1J5</accession>
<sequence length="170" mass="18478">MSYKYYIKRRDIGIPTVPLAPAPIPAKPAKITPAIYRTAAYKAKRRESAKARATAYKLAKKKDLQRSKRTAGSNAGRYTTNSGLIANKDDNNAYNGAYVPLADIEEEEEEKGSSNDNGINGGTSDSTDKGKGSGIYKRSEGSSRCKVLQRVYVLSSLLFRGALAYAASSW</sequence>
<evidence type="ECO:0000313" key="2">
    <source>
        <dbReference type="EMBL" id="KAK2068662.1"/>
    </source>
</evidence>
<organism evidence="2 3">
    <name type="scientific">Phyllachora maydis</name>
    <dbReference type="NCBI Taxonomy" id="1825666"/>
    <lineage>
        <taxon>Eukaryota</taxon>
        <taxon>Fungi</taxon>
        <taxon>Dikarya</taxon>
        <taxon>Ascomycota</taxon>
        <taxon>Pezizomycotina</taxon>
        <taxon>Sordariomycetes</taxon>
        <taxon>Sordariomycetidae</taxon>
        <taxon>Phyllachorales</taxon>
        <taxon>Phyllachoraceae</taxon>
        <taxon>Phyllachora</taxon>
    </lineage>
</organism>
<feature type="region of interest" description="Disordered" evidence="1">
    <location>
        <begin position="106"/>
        <end position="138"/>
    </location>
</feature>
<evidence type="ECO:0000313" key="3">
    <source>
        <dbReference type="Proteomes" id="UP001217918"/>
    </source>
</evidence>
<gene>
    <name evidence="2" type="ORF">P8C59_003292</name>
</gene>
<reference evidence="2" key="1">
    <citation type="journal article" date="2023" name="Mol. Plant Microbe Interact.">
        <title>Elucidating the Obligate Nature and Biological Capacity of an Invasive Fungal Corn Pathogen.</title>
        <authorList>
            <person name="MacCready J.S."/>
            <person name="Roggenkamp E.M."/>
            <person name="Gdanetz K."/>
            <person name="Chilvers M.I."/>
        </authorList>
    </citation>
    <scope>NUCLEOTIDE SEQUENCE</scope>
    <source>
        <strain evidence="2">PM02</strain>
    </source>
</reference>
<feature type="compositionally biased region" description="Basic and acidic residues" evidence="1">
    <location>
        <begin position="126"/>
        <end position="138"/>
    </location>
</feature>